<keyword evidence="5" id="KW-1185">Reference proteome</keyword>
<feature type="transmembrane region" description="Helical" evidence="2">
    <location>
        <begin position="274"/>
        <end position="296"/>
    </location>
</feature>
<dbReference type="PROSITE" id="PS51335">
    <property type="entry name" value="ELMO"/>
    <property type="match status" value="1"/>
</dbReference>
<reference evidence="4 5" key="1">
    <citation type="submission" date="2024-03" db="EMBL/GenBank/DDBJ databases">
        <title>The Acrasis kona genome and developmental transcriptomes reveal deep origins of eukaryotic multicellular pathways.</title>
        <authorList>
            <person name="Sheikh S."/>
            <person name="Fu C.-J."/>
            <person name="Brown M.W."/>
            <person name="Baldauf S.L."/>
        </authorList>
    </citation>
    <scope>NUCLEOTIDE SEQUENCE [LARGE SCALE GENOMIC DNA]</scope>
    <source>
        <strain evidence="4 5">ATCC MYA-3509</strain>
    </source>
</reference>
<keyword evidence="2" id="KW-0812">Transmembrane</keyword>
<organism evidence="4 5">
    <name type="scientific">Acrasis kona</name>
    <dbReference type="NCBI Taxonomy" id="1008807"/>
    <lineage>
        <taxon>Eukaryota</taxon>
        <taxon>Discoba</taxon>
        <taxon>Heterolobosea</taxon>
        <taxon>Tetramitia</taxon>
        <taxon>Eutetramitia</taxon>
        <taxon>Acrasidae</taxon>
        <taxon>Acrasis</taxon>
    </lineage>
</organism>
<dbReference type="PANTHER" id="PTHR12771">
    <property type="entry name" value="ENGULFMENT AND CELL MOTILITY"/>
    <property type="match status" value="1"/>
</dbReference>
<feature type="compositionally biased region" description="Low complexity" evidence="1">
    <location>
        <begin position="7"/>
        <end position="21"/>
    </location>
</feature>
<keyword evidence="2" id="KW-1133">Transmembrane helix</keyword>
<feature type="compositionally biased region" description="Polar residues" evidence="1">
    <location>
        <begin position="41"/>
        <end position="67"/>
    </location>
</feature>
<feature type="compositionally biased region" description="Low complexity" evidence="1">
    <location>
        <begin position="92"/>
        <end position="104"/>
    </location>
</feature>
<evidence type="ECO:0000259" key="3">
    <source>
        <dbReference type="PROSITE" id="PS51335"/>
    </source>
</evidence>
<name>A0AAW2YUA9_9EUKA</name>
<keyword evidence="2" id="KW-0472">Membrane</keyword>
<dbReference type="Proteomes" id="UP001431209">
    <property type="component" value="Unassembled WGS sequence"/>
</dbReference>
<feature type="compositionally biased region" description="Low complexity" evidence="1">
    <location>
        <begin position="68"/>
        <end position="82"/>
    </location>
</feature>
<dbReference type="InterPro" id="IPR050868">
    <property type="entry name" value="ELMO_domain-containing"/>
</dbReference>
<dbReference type="AlphaFoldDB" id="A0AAW2YUA9"/>
<evidence type="ECO:0000256" key="1">
    <source>
        <dbReference type="SAM" id="MobiDB-lite"/>
    </source>
</evidence>
<dbReference type="InterPro" id="IPR006816">
    <property type="entry name" value="ELMO_dom"/>
</dbReference>
<feature type="compositionally biased region" description="Basic residues" evidence="1">
    <location>
        <begin position="371"/>
        <end position="381"/>
    </location>
</feature>
<gene>
    <name evidence="4" type="ORF">AKO1_006879</name>
</gene>
<proteinExistence type="predicted"/>
<accession>A0AAW2YUA9</accession>
<dbReference type="PANTHER" id="PTHR12771:SF56">
    <property type="entry name" value="CED-12"/>
    <property type="match status" value="1"/>
</dbReference>
<evidence type="ECO:0000313" key="5">
    <source>
        <dbReference type="Proteomes" id="UP001431209"/>
    </source>
</evidence>
<feature type="domain" description="ELMO" evidence="3">
    <location>
        <begin position="200"/>
        <end position="430"/>
    </location>
</feature>
<feature type="region of interest" description="Disordered" evidence="1">
    <location>
        <begin position="1"/>
        <end position="104"/>
    </location>
</feature>
<protein>
    <submittedName>
        <fullName evidence="4">ELMOD2</fullName>
    </submittedName>
</protein>
<dbReference type="Pfam" id="PF04727">
    <property type="entry name" value="ELMO_CED12"/>
    <property type="match status" value="1"/>
</dbReference>
<evidence type="ECO:0000256" key="2">
    <source>
        <dbReference type="SAM" id="Phobius"/>
    </source>
</evidence>
<feature type="region of interest" description="Disordered" evidence="1">
    <location>
        <begin position="357"/>
        <end position="381"/>
    </location>
</feature>
<comment type="caution">
    <text evidence="4">The sequence shown here is derived from an EMBL/GenBank/DDBJ whole genome shotgun (WGS) entry which is preliminary data.</text>
</comment>
<dbReference type="EMBL" id="JAOPGA020000682">
    <property type="protein sequence ID" value="KAL0480664.1"/>
    <property type="molecule type" value="Genomic_DNA"/>
</dbReference>
<evidence type="ECO:0000313" key="4">
    <source>
        <dbReference type="EMBL" id="KAL0480664.1"/>
    </source>
</evidence>
<sequence length="455" mass="51244">MRRKDTSSYGTTGESSTLLSGAPKSMVGIGPSSAGKYSGIGKSSQNQTTVASAKVQNTSTSFNYSETSSYQSGSVGYQSSNVDSHQSDNARSTSSGYHSGFSSTNNIGTMKKDYYNHARENMDNKDNSPWLLSVITDMLKYIYDSISTVGTVVPLRGRSGSSAAKGDFPSPQLIMDDSTRAELEIFKEYAQAKYDPENPSHEKLLMRLWDVCTKKKLNSRKSEQWKELGFQGTDPATDFRGSGLLGLKNILYFAEKYPDTFKKQYKRTLDTPNAYPFVIAGLNVTMLLFNLLGWGVNSHKITNIQAKKKLIEMITSGGDVYGYDFEVDQEEEEQQADRPKIKEVNLLDLGLEDGFSDFSIPSEPTPPLAPTKKKKTKKTTKKQKQRNVVFEEFYVMTFRMLDREWYRMNANYFNFPQVMDATRKRLESALESKISSIEDVQHFNSTMKFRSSDNM</sequence>